<protein>
    <submittedName>
        <fullName evidence="2">Uncharacterized protein</fullName>
    </submittedName>
</protein>
<keyword evidence="3" id="KW-1185">Reference proteome</keyword>
<evidence type="ECO:0000313" key="2">
    <source>
        <dbReference type="EMBL" id="KAG0593425.1"/>
    </source>
</evidence>
<sequence length="146" mass="16647">MLQCCSPQFEQPPSAGTSGRSNASWSRRPGAHQRRACPEPQSSGLRLTTVLWISSLLRLVMDRSDDWGRPSGIRSFNRNSVDFWQEVEALHEDSIKLHLHEFASCGGKMWDLDWSGRQENLAYIGWEMRMMDSKSSELIASLVIYT</sequence>
<feature type="region of interest" description="Disordered" evidence="1">
    <location>
        <begin position="1"/>
        <end position="41"/>
    </location>
</feature>
<gene>
    <name evidence="2" type="ORF">KC19_1G329000</name>
</gene>
<feature type="compositionally biased region" description="Polar residues" evidence="1">
    <location>
        <begin position="1"/>
        <end position="25"/>
    </location>
</feature>
<proteinExistence type="predicted"/>
<dbReference type="AlphaFoldDB" id="A0A8T0JD85"/>
<reference evidence="2" key="1">
    <citation type="submission" date="2020-06" db="EMBL/GenBank/DDBJ databases">
        <title>WGS assembly of Ceratodon purpureus strain R40.</title>
        <authorList>
            <person name="Carey S.B."/>
            <person name="Jenkins J."/>
            <person name="Shu S."/>
            <person name="Lovell J.T."/>
            <person name="Sreedasyam A."/>
            <person name="Maumus F."/>
            <person name="Tiley G.P."/>
            <person name="Fernandez-Pozo N."/>
            <person name="Barry K."/>
            <person name="Chen C."/>
            <person name="Wang M."/>
            <person name="Lipzen A."/>
            <person name="Daum C."/>
            <person name="Saski C.A."/>
            <person name="Payton A.C."/>
            <person name="Mcbreen J.C."/>
            <person name="Conrad R.E."/>
            <person name="Kollar L.M."/>
            <person name="Olsson S."/>
            <person name="Huttunen S."/>
            <person name="Landis J.B."/>
            <person name="Wickett N.J."/>
            <person name="Johnson M.G."/>
            <person name="Rensing S.A."/>
            <person name="Grimwood J."/>
            <person name="Schmutz J."/>
            <person name="Mcdaniel S.F."/>
        </authorList>
    </citation>
    <scope>NUCLEOTIDE SEQUENCE</scope>
    <source>
        <strain evidence="2">R40</strain>
    </source>
</reference>
<comment type="caution">
    <text evidence="2">The sequence shown here is derived from an EMBL/GenBank/DDBJ whole genome shotgun (WGS) entry which is preliminary data.</text>
</comment>
<dbReference type="EMBL" id="CM026421">
    <property type="protein sequence ID" value="KAG0593425.1"/>
    <property type="molecule type" value="Genomic_DNA"/>
</dbReference>
<evidence type="ECO:0000313" key="3">
    <source>
        <dbReference type="Proteomes" id="UP000822688"/>
    </source>
</evidence>
<evidence type="ECO:0000256" key="1">
    <source>
        <dbReference type="SAM" id="MobiDB-lite"/>
    </source>
</evidence>
<name>A0A8T0JD85_CERPU</name>
<dbReference type="Proteomes" id="UP000822688">
    <property type="component" value="Chromosome 1"/>
</dbReference>
<accession>A0A8T0JD85</accession>
<organism evidence="2 3">
    <name type="scientific">Ceratodon purpureus</name>
    <name type="common">Fire moss</name>
    <name type="synonym">Dicranum purpureum</name>
    <dbReference type="NCBI Taxonomy" id="3225"/>
    <lineage>
        <taxon>Eukaryota</taxon>
        <taxon>Viridiplantae</taxon>
        <taxon>Streptophyta</taxon>
        <taxon>Embryophyta</taxon>
        <taxon>Bryophyta</taxon>
        <taxon>Bryophytina</taxon>
        <taxon>Bryopsida</taxon>
        <taxon>Dicranidae</taxon>
        <taxon>Pseudoditrichales</taxon>
        <taxon>Ditrichaceae</taxon>
        <taxon>Ceratodon</taxon>
    </lineage>
</organism>